<dbReference type="InterPro" id="IPR032710">
    <property type="entry name" value="NTF2-like_dom_sf"/>
</dbReference>
<dbReference type="SUPFAM" id="SSF54427">
    <property type="entry name" value="NTF2-like"/>
    <property type="match status" value="1"/>
</dbReference>
<name>A0ABW3CJB7_9ACTN</name>
<comment type="caution">
    <text evidence="3">The sequence shown here is derived from an EMBL/GenBank/DDBJ whole genome shotgun (WGS) entry which is preliminary data.</text>
</comment>
<proteinExistence type="predicted"/>
<evidence type="ECO:0000313" key="3">
    <source>
        <dbReference type="EMBL" id="MFD0854064.1"/>
    </source>
</evidence>
<keyword evidence="4" id="KW-1185">Reference proteome</keyword>
<feature type="non-terminal residue" evidence="3">
    <location>
        <position position="1"/>
    </location>
</feature>
<dbReference type="Gene3D" id="3.10.450.50">
    <property type="match status" value="1"/>
</dbReference>
<accession>A0ABW3CJB7</accession>
<evidence type="ECO:0000313" key="4">
    <source>
        <dbReference type="Proteomes" id="UP001597083"/>
    </source>
</evidence>
<dbReference type="Proteomes" id="UP001597083">
    <property type="component" value="Unassembled WGS sequence"/>
</dbReference>
<organism evidence="3 4">
    <name type="scientific">Actinomadura adrarensis</name>
    <dbReference type="NCBI Taxonomy" id="1819600"/>
    <lineage>
        <taxon>Bacteria</taxon>
        <taxon>Bacillati</taxon>
        <taxon>Actinomycetota</taxon>
        <taxon>Actinomycetes</taxon>
        <taxon>Streptosporangiales</taxon>
        <taxon>Thermomonosporaceae</taxon>
        <taxon>Actinomadura</taxon>
    </lineage>
</organism>
<reference evidence="4" key="1">
    <citation type="journal article" date="2019" name="Int. J. Syst. Evol. Microbiol.">
        <title>The Global Catalogue of Microorganisms (GCM) 10K type strain sequencing project: providing services to taxonomists for standard genome sequencing and annotation.</title>
        <authorList>
            <consortium name="The Broad Institute Genomics Platform"/>
            <consortium name="The Broad Institute Genome Sequencing Center for Infectious Disease"/>
            <person name="Wu L."/>
            <person name="Ma J."/>
        </authorList>
    </citation>
    <scope>NUCLEOTIDE SEQUENCE [LARGE SCALE GENOMIC DNA]</scope>
    <source>
        <strain evidence="4">JCM 31696</strain>
    </source>
</reference>
<sequence>VTIRERREAAPVSDFAAEPFAPDDPRQRELLDRYCKAFESYDVEALVSLLREDAVMSMPPFAWWVRGRDVLRAMWVEAGNPCEGGRLIPAGAANGCPAFGQYRPDGGRLRGFALVVIELVDGRIAGMTNHLDADRLFPLFGLPSEISEFER</sequence>
<evidence type="ECO:0000256" key="1">
    <source>
        <dbReference type="SAM" id="MobiDB-lite"/>
    </source>
</evidence>
<dbReference type="InterPro" id="IPR037401">
    <property type="entry name" value="SnoaL-like"/>
</dbReference>
<feature type="region of interest" description="Disordered" evidence="1">
    <location>
        <begin position="1"/>
        <end position="23"/>
    </location>
</feature>
<gene>
    <name evidence="3" type="ORF">ACFQ07_17635</name>
</gene>
<evidence type="ECO:0000259" key="2">
    <source>
        <dbReference type="Pfam" id="PF12680"/>
    </source>
</evidence>
<dbReference type="Pfam" id="PF12680">
    <property type="entry name" value="SnoaL_2"/>
    <property type="match status" value="1"/>
</dbReference>
<feature type="domain" description="SnoaL-like" evidence="2">
    <location>
        <begin position="32"/>
        <end position="125"/>
    </location>
</feature>
<protein>
    <submittedName>
        <fullName evidence="3">Nuclear transport factor 2 family protein</fullName>
    </submittedName>
</protein>
<dbReference type="EMBL" id="JBHTIR010002664">
    <property type="protein sequence ID" value="MFD0854064.1"/>
    <property type="molecule type" value="Genomic_DNA"/>
</dbReference>